<sequence>MPPPPTVIPISARSPPTMTHVCAHTNAQARSSHPLLEGDQKCFGSHLCQQSCCCKDSPLSSSSALLPCPRSATVSRGN</sequence>
<accession>A0A4Z2I3L6</accession>
<dbReference type="EMBL" id="SRLO01000134">
    <property type="protein sequence ID" value="TNN72666.1"/>
    <property type="molecule type" value="Genomic_DNA"/>
</dbReference>
<keyword evidence="2" id="KW-1185">Reference proteome</keyword>
<protein>
    <submittedName>
        <fullName evidence="1">Uncharacterized protein</fullName>
    </submittedName>
</protein>
<name>A0A4Z2I3L6_9TELE</name>
<evidence type="ECO:0000313" key="1">
    <source>
        <dbReference type="EMBL" id="TNN72666.1"/>
    </source>
</evidence>
<organism evidence="1 2">
    <name type="scientific">Liparis tanakae</name>
    <name type="common">Tanaka's snailfish</name>
    <dbReference type="NCBI Taxonomy" id="230148"/>
    <lineage>
        <taxon>Eukaryota</taxon>
        <taxon>Metazoa</taxon>
        <taxon>Chordata</taxon>
        <taxon>Craniata</taxon>
        <taxon>Vertebrata</taxon>
        <taxon>Euteleostomi</taxon>
        <taxon>Actinopterygii</taxon>
        <taxon>Neopterygii</taxon>
        <taxon>Teleostei</taxon>
        <taxon>Neoteleostei</taxon>
        <taxon>Acanthomorphata</taxon>
        <taxon>Eupercaria</taxon>
        <taxon>Perciformes</taxon>
        <taxon>Cottioidei</taxon>
        <taxon>Cottales</taxon>
        <taxon>Liparidae</taxon>
        <taxon>Liparis</taxon>
    </lineage>
</organism>
<gene>
    <name evidence="1" type="ORF">EYF80_017115</name>
</gene>
<dbReference type="Proteomes" id="UP000314294">
    <property type="component" value="Unassembled WGS sequence"/>
</dbReference>
<reference evidence="1 2" key="1">
    <citation type="submission" date="2019-03" db="EMBL/GenBank/DDBJ databases">
        <title>First draft genome of Liparis tanakae, snailfish: a comprehensive survey of snailfish specific genes.</title>
        <authorList>
            <person name="Kim W."/>
            <person name="Song I."/>
            <person name="Jeong J.-H."/>
            <person name="Kim D."/>
            <person name="Kim S."/>
            <person name="Ryu S."/>
            <person name="Song J.Y."/>
            <person name="Lee S.K."/>
        </authorList>
    </citation>
    <scope>NUCLEOTIDE SEQUENCE [LARGE SCALE GENOMIC DNA]</scope>
    <source>
        <tissue evidence="1">Muscle</tissue>
    </source>
</reference>
<evidence type="ECO:0000313" key="2">
    <source>
        <dbReference type="Proteomes" id="UP000314294"/>
    </source>
</evidence>
<proteinExistence type="predicted"/>
<comment type="caution">
    <text evidence="1">The sequence shown here is derived from an EMBL/GenBank/DDBJ whole genome shotgun (WGS) entry which is preliminary data.</text>
</comment>
<dbReference type="AlphaFoldDB" id="A0A4Z2I3L6"/>